<dbReference type="Proteomes" id="UP000196759">
    <property type="component" value="Chromosome"/>
</dbReference>
<proteinExistence type="predicted"/>
<accession>A0A0S2ZUI3</accession>
<sequence>MQNRDDNNKEISIYELIKKNIQPNGRLEKNFRLLDEELTVLDDGEKDVQCLEYIDNIIEADIKNLIDIILKISTDNFDEIEKELKIYFKEYKDTILIYRKPLYNYFTLNRDISSLNNIFNFFKKVLTSSKNIFIVKISIIILTILDLKYSDEILENIKILSLSSEFTLLGILFIKKLKNLNVNKEIFELGKKVYAWGKIACVFYLDANTNEIKDWVLEKGYEENILYNFATMTYFDKADIRGRLQKTYLSKTEFAQISFLIDTLVFSKEIIYLDDKEELLMKYLEKAKIFASSEIDYMAIDEIWVFVDSDMWYMGEKSKEEFIFSLEVANKLLKDCEEILNNRIR</sequence>
<protein>
    <submittedName>
        <fullName evidence="2">Uncharacterized protein</fullName>
    </submittedName>
</protein>
<keyword evidence="4" id="KW-1185">Reference proteome</keyword>
<name>A0A0S2ZUI3_FUSNP</name>
<reference evidence="1 3" key="1">
    <citation type="submission" date="2015-11" db="EMBL/GenBank/DDBJ databases">
        <authorList>
            <person name="Kook J.-K."/>
            <person name="Park S.-N."/>
            <person name="Lim Y.K."/>
            <person name="Jo E."/>
        </authorList>
    </citation>
    <scope>NUCLEOTIDE SEQUENCE [LARGE SCALE GENOMIC DNA]</scope>
    <source>
        <strain evidence="1 3">ChDC F306</strain>
    </source>
</reference>
<gene>
    <name evidence="2" type="ORF">CBG50_05465</name>
    <name evidence="1" type="ORF">RO02_02990</name>
</gene>
<evidence type="ECO:0000313" key="4">
    <source>
        <dbReference type="Proteomes" id="UP000196759"/>
    </source>
</evidence>
<evidence type="ECO:0000313" key="2">
    <source>
        <dbReference type="EMBL" id="ASC02806.1"/>
    </source>
</evidence>
<dbReference type="AlphaFoldDB" id="A0A0S2ZUI3"/>
<dbReference type="EMBL" id="CP013121">
    <property type="protein sequence ID" value="ALM93620.1"/>
    <property type="molecule type" value="Genomic_DNA"/>
</dbReference>
<organism evidence="2 4">
    <name type="scientific">Fusobacterium nucleatum subsp. polymorphum</name>
    <name type="common">Fusobacterium polymorphum</name>
    <dbReference type="NCBI Taxonomy" id="76857"/>
    <lineage>
        <taxon>Bacteria</taxon>
        <taxon>Fusobacteriati</taxon>
        <taxon>Fusobacteriota</taxon>
        <taxon>Fusobacteriia</taxon>
        <taxon>Fusobacteriales</taxon>
        <taxon>Fusobacteriaceae</taxon>
        <taxon>Fusobacterium</taxon>
    </lineage>
</organism>
<dbReference type="EMBL" id="CP021934">
    <property type="protein sequence ID" value="ASC02806.1"/>
    <property type="molecule type" value="Genomic_DNA"/>
</dbReference>
<reference evidence="2 4" key="2">
    <citation type="submission" date="2017-06" db="EMBL/GenBank/DDBJ databases">
        <title>Draft genome sequence of Fusobacterium nucleatum subsp. polymorphum KCOM 1260 (=ChDC F218).</title>
        <authorList>
            <person name="Kook J.-K."/>
            <person name="Park S.-N."/>
            <person name="Lim Y.K."/>
            <person name="Roh H."/>
        </authorList>
    </citation>
    <scope>NUCLEOTIDE SEQUENCE [LARGE SCALE GENOMIC DNA]</scope>
    <source>
        <strain evidence="2">KCOM 1260</strain>
        <strain evidence="4">KCOM 1260 (ChDC F218)</strain>
    </source>
</reference>
<dbReference type="RefSeq" id="WP_060495951.1">
    <property type="nucleotide sequence ID" value="NZ_CP013121.1"/>
</dbReference>
<evidence type="ECO:0000313" key="1">
    <source>
        <dbReference type="EMBL" id="ALM93620.1"/>
    </source>
</evidence>
<dbReference type="Proteomes" id="UP000067061">
    <property type="component" value="Chromosome"/>
</dbReference>
<evidence type="ECO:0000313" key="3">
    <source>
        <dbReference type="Proteomes" id="UP000067061"/>
    </source>
</evidence>